<reference evidence="1" key="1">
    <citation type="submission" date="2021-02" db="EMBL/GenBank/DDBJ databases">
        <authorList>
            <person name="Dougan E. K."/>
            <person name="Rhodes N."/>
            <person name="Thang M."/>
            <person name="Chan C."/>
        </authorList>
    </citation>
    <scope>NUCLEOTIDE SEQUENCE</scope>
</reference>
<gene>
    <name evidence="1" type="ORF">PGLA1383_LOCUS6535</name>
</gene>
<dbReference type="SUPFAM" id="SSF57850">
    <property type="entry name" value="RING/U-box"/>
    <property type="match status" value="1"/>
</dbReference>
<dbReference type="AlphaFoldDB" id="A0A813DNH0"/>
<dbReference type="Proteomes" id="UP000654075">
    <property type="component" value="Unassembled WGS sequence"/>
</dbReference>
<evidence type="ECO:0008006" key="3">
    <source>
        <dbReference type="Google" id="ProtNLM"/>
    </source>
</evidence>
<accession>A0A813DNH0</accession>
<protein>
    <recommendedName>
        <fullName evidence="3">IBR domain-containing protein</fullName>
    </recommendedName>
</protein>
<evidence type="ECO:0000313" key="2">
    <source>
        <dbReference type="Proteomes" id="UP000654075"/>
    </source>
</evidence>
<feature type="non-terminal residue" evidence="1">
    <location>
        <position position="1"/>
    </location>
</feature>
<dbReference type="EMBL" id="CAJNNV010002715">
    <property type="protein sequence ID" value="CAE8587703.1"/>
    <property type="molecule type" value="Genomic_DNA"/>
</dbReference>
<comment type="caution">
    <text evidence="1">The sequence shown here is derived from an EMBL/GenBank/DDBJ whole genome shotgun (WGS) entry which is preliminary data.</text>
</comment>
<evidence type="ECO:0000313" key="1">
    <source>
        <dbReference type="EMBL" id="CAE8587703.1"/>
    </source>
</evidence>
<keyword evidence="2" id="KW-1185">Reference proteome</keyword>
<sequence>ASGAAAPASPRTAEAVRSLGIRCCPKCGAGIEKQGAGFTHGCDKMTCRCGCRFCFACGLVARADGPACACVAPHHGYLSHESVMGNYSDDPFGNPPFGNPASGSGGSGANPFGAGLHAIIAEAVQAATAAATAGASAGHSQGFPPPRNSPDLSGFLGGLLGQASQSHVAGAWHWPR</sequence>
<name>A0A813DNH0_POLGL</name>
<dbReference type="Gene3D" id="1.20.120.1750">
    <property type="match status" value="1"/>
</dbReference>
<organism evidence="1 2">
    <name type="scientific">Polarella glacialis</name>
    <name type="common">Dinoflagellate</name>
    <dbReference type="NCBI Taxonomy" id="89957"/>
    <lineage>
        <taxon>Eukaryota</taxon>
        <taxon>Sar</taxon>
        <taxon>Alveolata</taxon>
        <taxon>Dinophyceae</taxon>
        <taxon>Suessiales</taxon>
        <taxon>Suessiaceae</taxon>
        <taxon>Polarella</taxon>
    </lineage>
</organism>
<proteinExistence type="predicted"/>